<dbReference type="InterPro" id="IPR003399">
    <property type="entry name" value="Mce/MlaD"/>
</dbReference>
<dbReference type="Proteomes" id="UP000658278">
    <property type="component" value="Unassembled WGS sequence"/>
</dbReference>
<sequence>MTRFLKDSDPRFHLVELRSKTFVALLILVLAAITGFAAFKQEWFRSVKPYWMLAETSESLQPGMAVRLSGFRIGRVKSISLKANRQVKVDLEIFDEYTDYVRGETIAKLRGENLIGDHFIELWLPTEHSGAPPLAPDSRITFSRGKTIDEFVESLEKKFTPILTSLATLAESLPDTAGRLDSTLDQANGLITDLRSDEGHLVSSLKSLQHALSEIDQLASDLRSEDHGLMAGISQFNETAATVNRKVEPLIDSLQSGAVTLDETAGEARKLFVSANEMIENLNQVVKESSGDIPKMVHKGADAADKADDVMDSVRRMWPVRQGVSDGSDQVLQTGSDD</sequence>
<name>A0A934RDB4_9BACT</name>
<dbReference type="PANTHER" id="PTHR33371:SF4">
    <property type="entry name" value="INTERMEMBRANE PHOSPHOLIPID TRANSPORT SYSTEM BINDING PROTEIN MLAD"/>
    <property type="match status" value="1"/>
</dbReference>
<evidence type="ECO:0000256" key="1">
    <source>
        <dbReference type="SAM" id="MobiDB-lite"/>
    </source>
</evidence>
<accession>A0A934RDB4</accession>
<dbReference type="PANTHER" id="PTHR33371">
    <property type="entry name" value="INTERMEMBRANE PHOSPHOLIPID TRANSPORT SYSTEM BINDING PROTEIN MLAD-RELATED"/>
    <property type="match status" value="1"/>
</dbReference>
<dbReference type="InterPro" id="IPR052336">
    <property type="entry name" value="MlaD_Phospholipid_Transporter"/>
</dbReference>
<dbReference type="SUPFAM" id="SSF58104">
    <property type="entry name" value="Methyl-accepting chemotaxis protein (MCP) signaling domain"/>
    <property type="match status" value="1"/>
</dbReference>
<keyword evidence="5" id="KW-1185">Reference proteome</keyword>
<feature type="transmembrane region" description="Helical" evidence="2">
    <location>
        <begin position="21"/>
        <end position="39"/>
    </location>
</feature>
<comment type="caution">
    <text evidence="4">The sequence shown here is derived from an EMBL/GenBank/DDBJ whole genome shotgun (WGS) entry which is preliminary data.</text>
</comment>
<gene>
    <name evidence="4" type="ORF">JIN81_05640</name>
</gene>
<feature type="domain" description="Mce/MlaD" evidence="3">
    <location>
        <begin position="49"/>
        <end position="122"/>
    </location>
</feature>
<feature type="region of interest" description="Disordered" evidence="1">
    <location>
        <begin position="318"/>
        <end position="338"/>
    </location>
</feature>
<evidence type="ECO:0000313" key="5">
    <source>
        <dbReference type="Proteomes" id="UP000658278"/>
    </source>
</evidence>
<evidence type="ECO:0000259" key="3">
    <source>
        <dbReference type="Pfam" id="PF02470"/>
    </source>
</evidence>
<evidence type="ECO:0000313" key="4">
    <source>
        <dbReference type="EMBL" id="MBK1826491.1"/>
    </source>
</evidence>
<feature type="compositionally biased region" description="Polar residues" evidence="1">
    <location>
        <begin position="325"/>
        <end position="338"/>
    </location>
</feature>
<dbReference type="Pfam" id="PF02470">
    <property type="entry name" value="MlaD"/>
    <property type="match status" value="1"/>
</dbReference>
<keyword evidence="2" id="KW-0472">Membrane</keyword>
<keyword evidence="2" id="KW-0812">Transmembrane</keyword>
<organism evidence="4 5">
    <name type="scientific">Haloferula rosea</name>
    <dbReference type="NCBI Taxonomy" id="490093"/>
    <lineage>
        <taxon>Bacteria</taxon>
        <taxon>Pseudomonadati</taxon>
        <taxon>Verrucomicrobiota</taxon>
        <taxon>Verrucomicrobiia</taxon>
        <taxon>Verrucomicrobiales</taxon>
        <taxon>Verrucomicrobiaceae</taxon>
        <taxon>Haloferula</taxon>
    </lineage>
</organism>
<dbReference type="AlphaFoldDB" id="A0A934RDB4"/>
<protein>
    <submittedName>
        <fullName evidence="4">MCE family protein</fullName>
    </submittedName>
</protein>
<dbReference type="RefSeq" id="WP_200277503.1">
    <property type="nucleotide sequence ID" value="NZ_JAENII010000003.1"/>
</dbReference>
<reference evidence="4" key="1">
    <citation type="submission" date="2021-01" db="EMBL/GenBank/DDBJ databases">
        <title>Modified the classification status of verrucomicrobia.</title>
        <authorList>
            <person name="Feng X."/>
        </authorList>
    </citation>
    <scope>NUCLEOTIDE SEQUENCE</scope>
    <source>
        <strain evidence="4">KCTC 22201</strain>
    </source>
</reference>
<evidence type="ECO:0000256" key="2">
    <source>
        <dbReference type="SAM" id="Phobius"/>
    </source>
</evidence>
<proteinExistence type="predicted"/>
<dbReference type="EMBL" id="JAENII010000003">
    <property type="protein sequence ID" value="MBK1826491.1"/>
    <property type="molecule type" value="Genomic_DNA"/>
</dbReference>
<keyword evidence="2" id="KW-1133">Transmembrane helix</keyword>